<protein>
    <submittedName>
        <fullName evidence="1">Uncharacterized protein</fullName>
    </submittedName>
</protein>
<gene>
    <name evidence="1" type="ORF">BV25DRAFT_1828626</name>
</gene>
<dbReference type="Proteomes" id="UP000814140">
    <property type="component" value="Unassembled WGS sequence"/>
</dbReference>
<evidence type="ECO:0000313" key="1">
    <source>
        <dbReference type="EMBL" id="KAI0059655.1"/>
    </source>
</evidence>
<name>A0ACB8SUM0_9AGAM</name>
<dbReference type="EMBL" id="MU277224">
    <property type="protein sequence ID" value="KAI0059655.1"/>
    <property type="molecule type" value="Genomic_DNA"/>
</dbReference>
<reference evidence="1" key="2">
    <citation type="journal article" date="2022" name="New Phytol.">
        <title>Evolutionary transition to the ectomycorrhizal habit in the genomes of a hyperdiverse lineage of mushroom-forming fungi.</title>
        <authorList>
            <person name="Looney B."/>
            <person name="Miyauchi S."/>
            <person name="Morin E."/>
            <person name="Drula E."/>
            <person name="Courty P.E."/>
            <person name="Kohler A."/>
            <person name="Kuo A."/>
            <person name="LaButti K."/>
            <person name="Pangilinan J."/>
            <person name="Lipzen A."/>
            <person name="Riley R."/>
            <person name="Andreopoulos W."/>
            <person name="He G."/>
            <person name="Johnson J."/>
            <person name="Nolan M."/>
            <person name="Tritt A."/>
            <person name="Barry K.W."/>
            <person name="Grigoriev I.V."/>
            <person name="Nagy L.G."/>
            <person name="Hibbett D."/>
            <person name="Henrissat B."/>
            <person name="Matheny P.B."/>
            <person name="Labbe J."/>
            <person name="Martin F.M."/>
        </authorList>
    </citation>
    <scope>NUCLEOTIDE SEQUENCE</scope>
    <source>
        <strain evidence="1">HHB10654</strain>
    </source>
</reference>
<proteinExistence type="predicted"/>
<reference evidence="1" key="1">
    <citation type="submission" date="2021-03" db="EMBL/GenBank/DDBJ databases">
        <authorList>
            <consortium name="DOE Joint Genome Institute"/>
            <person name="Ahrendt S."/>
            <person name="Looney B.P."/>
            <person name="Miyauchi S."/>
            <person name="Morin E."/>
            <person name="Drula E."/>
            <person name="Courty P.E."/>
            <person name="Chicoki N."/>
            <person name="Fauchery L."/>
            <person name="Kohler A."/>
            <person name="Kuo A."/>
            <person name="Labutti K."/>
            <person name="Pangilinan J."/>
            <person name="Lipzen A."/>
            <person name="Riley R."/>
            <person name="Andreopoulos W."/>
            <person name="He G."/>
            <person name="Johnson J."/>
            <person name="Barry K.W."/>
            <person name="Grigoriev I.V."/>
            <person name="Nagy L."/>
            <person name="Hibbett D."/>
            <person name="Henrissat B."/>
            <person name="Matheny P.B."/>
            <person name="Labbe J."/>
            <person name="Martin F."/>
        </authorList>
    </citation>
    <scope>NUCLEOTIDE SEQUENCE</scope>
    <source>
        <strain evidence="1">HHB10654</strain>
    </source>
</reference>
<accession>A0ACB8SUM0</accession>
<sequence>MLWQILFNERNAQALASHLWHIREIRILAYSMQSGQEQYTWLTSPAPILDTLNLRMDRSDPPHDRTVLPPILFGGHAPRLRHIHLGGFSNFTWTSPMLDNLVSLVLTDAERAPLDEVLAALERMRATLQHLEFGGSVPQSSDVSRRSLLDLPALTTLRLEDDAVSCIALLSRLRLPSTVRLHFECTADGRGNDFHALFLALATHLGRDVTAPTPLDISFTAHDTLLEVEVTRHPRDYDTAVDLKLSLHWPQDSSAAFDFMQASWRLFSPCRLASVGWNFSA</sequence>
<keyword evidence="2" id="KW-1185">Reference proteome</keyword>
<evidence type="ECO:0000313" key="2">
    <source>
        <dbReference type="Proteomes" id="UP000814140"/>
    </source>
</evidence>
<organism evidence="1 2">
    <name type="scientific">Artomyces pyxidatus</name>
    <dbReference type="NCBI Taxonomy" id="48021"/>
    <lineage>
        <taxon>Eukaryota</taxon>
        <taxon>Fungi</taxon>
        <taxon>Dikarya</taxon>
        <taxon>Basidiomycota</taxon>
        <taxon>Agaricomycotina</taxon>
        <taxon>Agaricomycetes</taxon>
        <taxon>Russulales</taxon>
        <taxon>Auriscalpiaceae</taxon>
        <taxon>Artomyces</taxon>
    </lineage>
</organism>
<comment type="caution">
    <text evidence="1">The sequence shown here is derived from an EMBL/GenBank/DDBJ whole genome shotgun (WGS) entry which is preliminary data.</text>
</comment>